<proteinExistence type="predicted"/>
<organism evidence="2 3">
    <name type="scientific">Neobacillus bataviensis</name>
    <dbReference type="NCBI Taxonomy" id="220685"/>
    <lineage>
        <taxon>Bacteria</taxon>
        <taxon>Bacillati</taxon>
        <taxon>Bacillota</taxon>
        <taxon>Bacilli</taxon>
        <taxon>Bacillales</taxon>
        <taxon>Bacillaceae</taxon>
        <taxon>Neobacillus</taxon>
    </lineage>
</organism>
<dbReference type="Pfam" id="PF10027">
    <property type="entry name" value="DUF2269"/>
    <property type="match status" value="1"/>
</dbReference>
<feature type="transmembrane region" description="Helical" evidence="1">
    <location>
        <begin position="136"/>
        <end position="157"/>
    </location>
</feature>
<evidence type="ECO:0000313" key="2">
    <source>
        <dbReference type="EMBL" id="TWE01016.1"/>
    </source>
</evidence>
<keyword evidence="3" id="KW-1185">Reference proteome</keyword>
<feature type="transmembrane region" description="Helical" evidence="1">
    <location>
        <begin position="12"/>
        <end position="39"/>
    </location>
</feature>
<protein>
    <submittedName>
        <fullName evidence="2">Putative integral membrane protein DUF2269</fullName>
    </submittedName>
</protein>
<keyword evidence="1" id="KW-0812">Transmembrane</keyword>
<name>A0A561DC96_9BACI</name>
<evidence type="ECO:0000313" key="3">
    <source>
        <dbReference type="Proteomes" id="UP000319671"/>
    </source>
</evidence>
<feature type="transmembrane region" description="Helical" evidence="1">
    <location>
        <begin position="59"/>
        <end position="80"/>
    </location>
</feature>
<dbReference type="InterPro" id="IPR018729">
    <property type="entry name" value="DUF2269_transmembrane"/>
</dbReference>
<dbReference type="Proteomes" id="UP000319671">
    <property type="component" value="Unassembled WGS sequence"/>
</dbReference>
<evidence type="ECO:0000256" key="1">
    <source>
        <dbReference type="SAM" id="Phobius"/>
    </source>
</evidence>
<keyword evidence="1" id="KW-0472">Membrane</keyword>
<reference evidence="2 3" key="1">
    <citation type="submission" date="2019-06" db="EMBL/GenBank/DDBJ databases">
        <title>Sorghum-associated microbial communities from plants grown in Nebraska, USA.</title>
        <authorList>
            <person name="Schachtman D."/>
        </authorList>
    </citation>
    <scope>NUCLEOTIDE SEQUENCE [LARGE SCALE GENOMIC DNA]</scope>
    <source>
        <strain evidence="2 3">2482</strain>
    </source>
</reference>
<dbReference type="AlphaFoldDB" id="A0A561DC96"/>
<gene>
    <name evidence="2" type="ORF">FB550_10668</name>
</gene>
<dbReference type="EMBL" id="VIVN01000006">
    <property type="protein sequence ID" value="TWE01016.1"/>
    <property type="molecule type" value="Genomic_DNA"/>
</dbReference>
<accession>A0A561DC96</accession>
<dbReference type="RefSeq" id="WP_144565544.1">
    <property type="nucleotide sequence ID" value="NZ_VIVN01000006.1"/>
</dbReference>
<comment type="caution">
    <text evidence="2">The sequence shown here is derived from an EMBL/GenBank/DDBJ whole genome shotgun (WGS) entry which is preliminary data.</text>
</comment>
<keyword evidence="1" id="KW-1133">Transmembrane helix</keyword>
<sequence>MKKLGPAGLKWLKIIHILLVTLFFGGIMSSLAINLGIKFAAYRETMETYKNVVIISDHIIRIGAVGTLFIGFVYGIFTNWGFFRHRWVSVKWVLFVCQTLIGIFIVDKLMLANMALLETEGSDALINPVFLHNHSVRQDFVIIQISITVFIICISVIKPWKKKKLTSKNAGIR</sequence>